<evidence type="ECO:0000313" key="2">
    <source>
        <dbReference type="EMBL" id="EFL30320.1"/>
    </source>
</evidence>
<proteinExistence type="predicted"/>
<evidence type="ECO:0000313" key="3">
    <source>
        <dbReference type="Proteomes" id="UP000004184"/>
    </source>
</evidence>
<dbReference type="InterPro" id="IPR036291">
    <property type="entry name" value="NAD(P)-bd_dom_sf"/>
</dbReference>
<dbReference type="InterPro" id="IPR002347">
    <property type="entry name" value="SDR_fam"/>
</dbReference>
<dbReference type="PRINTS" id="PR00081">
    <property type="entry name" value="GDHRDH"/>
</dbReference>
<keyword evidence="3" id="KW-1185">Reference proteome</keyword>
<dbReference type="HOGENOM" id="CLU_2262358_0_0_11"/>
<dbReference type="STRING" id="591159.SSQG_00838"/>
<dbReference type="AlphaFoldDB" id="D9XC89"/>
<accession>D9XC89</accession>
<reference evidence="3" key="1">
    <citation type="submission" date="2009-02" db="EMBL/GenBank/DDBJ databases">
        <title>Annotation of Streptomyces viridochromogenes strain DSM 40736.</title>
        <authorList>
            <consortium name="The Broad Institute Genome Sequencing Platform"/>
            <consortium name="Broad Institute Microbial Sequencing Center"/>
            <person name="Fischbach M."/>
            <person name="Godfrey P."/>
            <person name="Ward D."/>
            <person name="Young S."/>
            <person name="Zeng Q."/>
            <person name="Koehrsen M."/>
            <person name="Alvarado L."/>
            <person name="Berlin A.M."/>
            <person name="Bochicchio J."/>
            <person name="Borenstein D."/>
            <person name="Chapman S.B."/>
            <person name="Chen Z."/>
            <person name="Engels R."/>
            <person name="Freedman E."/>
            <person name="Gellesch M."/>
            <person name="Goldberg J."/>
            <person name="Griggs A."/>
            <person name="Gujja S."/>
            <person name="Heilman E.R."/>
            <person name="Heiman D.I."/>
            <person name="Hepburn T.A."/>
            <person name="Howarth C."/>
            <person name="Jen D."/>
            <person name="Larson L."/>
            <person name="Lewis B."/>
            <person name="Mehta T."/>
            <person name="Park D."/>
            <person name="Pearson M."/>
            <person name="Richards J."/>
            <person name="Roberts A."/>
            <person name="Saif S."/>
            <person name="Shea T.D."/>
            <person name="Shenoy N."/>
            <person name="Sisk P."/>
            <person name="Stolte C."/>
            <person name="Sykes S.N."/>
            <person name="Thomson T."/>
            <person name="Walk T."/>
            <person name="White J."/>
            <person name="Yandava C."/>
            <person name="Straight P."/>
            <person name="Clardy J."/>
            <person name="Hung D."/>
            <person name="Kolter R."/>
            <person name="Mekalanos J."/>
            <person name="Walker S."/>
            <person name="Walsh C.T."/>
            <person name="Wieland-Brown L.C."/>
            <person name="Haas B."/>
            <person name="Nusbaum C."/>
            <person name="Birren B."/>
        </authorList>
    </citation>
    <scope>NUCLEOTIDE SEQUENCE [LARGE SCALE GENOMIC DNA]</scope>
    <source>
        <strain evidence="3">DSM 40736 / JCM 4977 / BCRC 1201 / Tue 494</strain>
    </source>
</reference>
<protein>
    <submittedName>
        <fullName evidence="2">Predicted protein</fullName>
    </submittedName>
</protein>
<dbReference type="OrthoDB" id="4251074at2"/>
<dbReference type="Proteomes" id="UP000004184">
    <property type="component" value="Unassembled WGS sequence"/>
</dbReference>
<dbReference type="RefSeq" id="WP_003988435.1">
    <property type="nucleotide sequence ID" value="NZ_GG657757.1"/>
</dbReference>
<name>D9XC89_STRVT</name>
<dbReference type="SUPFAM" id="SSF51735">
    <property type="entry name" value="NAD(P)-binding Rossmann-fold domains"/>
    <property type="match status" value="1"/>
</dbReference>
<feature type="region of interest" description="Disordered" evidence="1">
    <location>
        <begin position="1"/>
        <end position="40"/>
    </location>
</feature>
<organism evidence="2 3">
    <name type="scientific">Streptomyces viridochromogenes (strain DSM 40736 / JCM 4977 / BCRC 1201 / Tue 494)</name>
    <dbReference type="NCBI Taxonomy" id="591159"/>
    <lineage>
        <taxon>Bacteria</taxon>
        <taxon>Bacillati</taxon>
        <taxon>Actinomycetota</taxon>
        <taxon>Actinomycetes</taxon>
        <taxon>Kitasatosporales</taxon>
        <taxon>Streptomycetaceae</taxon>
        <taxon>Streptomyces</taxon>
    </lineage>
</organism>
<evidence type="ECO:0000256" key="1">
    <source>
        <dbReference type="SAM" id="MobiDB-lite"/>
    </source>
</evidence>
<gene>
    <name evidence="2" type="ORF">SSQG_00838</name>
</gene>
<dbReference type="EMBL" id="GG657757">
    <property type="protein sequence ID" value="EFL30320.1"/>
    <property type="molecule type" value="Genomic_DNA"/>
</dbReference>
<dbReference type="Pfam" id="PF13561">
    <property type="entry name" value="adh_short_C2"/>
    <property type="match status" value="1"/>
</dbReference>
<sequence>MKAVVHRGPRPPEIESRAAEAPAPAKERGGRGVGVNATAPGCVATDSTGALRADPQRDQAVLGPIPAVRRRHADDLAAATVFLASPAQDQVDGIVRPVDGGRPGR</sequence>
<dbReference type="eggNOG" id="COG1028">
    <property type="taxonomic scope" value="Bacteria"/>
</dbReference>
<dbReference type="Gene3D" id="3.40.50.720">
    <property type="entry name" value="NAD(P)-binding Rossmann-like Domain"/>
    <property type="match status" value="1"/>
</dbReference>